<comment type="caution">
    <text evidence="1">The sequence shown here is derived from an EMBL/GenBank/DDBJ whole genome shotgun (WGS) entry which is preliminary data.</text>
</comment>
<accession>A0ACC1NPI7</accession>
<gene>
    <name evidence="1" type="ORF">NQ176_g2708</name>
</gene>
<evidence type="ECO:0000313" key="2">
    <source>
        <dbReference type="Proteomes" id="UP001143910"/>
    </source>
</evidence>
<name>A0ACC1NPI7_9HYPO</name>
<proteinExistence type="predicted"/>
<dbReference type="EMBL" id="JANJQO010000207">
    <property type="protein sequence ID" value="KAJ2980334.1"/>
    <property type="molecule type" value="Genomic_DNA"/>
</dbReference>
<keyword evidence="2" id="KW-1185">Reference proteome</keyword>
<dbReference type="Proteomes" id="UP001143910">
    <property type="component" value="Unassembled WGS sequence"/>
</dbReference>
<protein>
    <submittedName>
        <fullName evidence="1">Uncharacterized protein</fullName>
    </submittedName>
</protein>
<sequence>MTIDVSLPQDPILVRLLDAARLTDEIVIFDDYGFQKTYAQLLGDIIATRNALRDSLPSAICPGGLITADWPYVGAVTHGGYEFIVSFFAIRALGGACFPFSSAVLPDDARHYLVETNAVAILAGRGSMESAREISALMKADTFVLLEVSTNSQALPASAVSFNKAQLLDPQGPGVVMCTSGTTGIPKALILPRQCLVQSEPLKLGKATLSYRPPHWRGGFASAILPVLSAHKLYSTRLHAGPDVMWELLRKHHITVLIFNPVLLRKMKEYYESDLAHLVANVRSEYVEGFKRLGSIRCSGAFLSPILLRFYTELTALPFKNAYGQTESGASVTEVDVYNPTDVKYSVGIVVRDHPVQVKLSEDTYGEFLVKTPWMMKGYINNEEATRAAFTVDGWLKTGDVGQRVGEEFIFKGRANDDFIGHVPRIPVEFAVQNLSYVAEGYVLRINDYEERAICAALIRLKPNTVVPKDMTIAQFHEDLSTSIPAYMRPYLLRVLLEGEEIPYTASQKPNKPAILKEFFGVTDFWNAQNPPKEVQVWPMRLSIHSQPTAQNHKSWDFASW</sequence>
<reference evidence="1" key="1">
    <citation type="submission" date="2022-08" db="EMBL/GenBank/DDBJ databases">
        <title>Genome Sequence of Lecanicillium fungicola.</title>
        <authorList>
            <person name="Buettner E."/>
        </authorList>
    </citation>
    <scope>NUCLEOTIDE SEQUENCE</scope>
    <source>
        <strain evidence="1">Babe33</strain>
    </source>
</reference>
<evidence type="ECO:0000313" key="1">
    <source>
        <dbReference type="EMBL" id="KAJ2980334.1"/>
    </source>
</evidence>
<organism evidence="1 2">
    <name type="scientific">Zarea fungicola</name>
    <dbReference type="NCBI Taxonomy" id="93591"/>
    <lineage>
        <taxon>Eukaryota</taxon>
        <taxon>Fungi</taxon>
        <taxon>Dikarya</taxon>
        <taxon>Ascomycota</taxon>
        <taxon>Pezizomycotina</taxon>
        <taxon>Sordariomycetes</taxon>
        <taxon>Hypocreomycetidae</taxon>
        <taxon>Hypocreales</taxon>
        <taxon>Cordycipitaceae</taxon>
        <taxon>Zarea</taxon>
    </lineage>
</organism>